<comment type="catalytic activity">
    <reaction evidence="6">
        <text>alpha-D-xylose = alpha-D-xylulofuranose</text>
        <dbReference type="Rhea" id="RHEA:22816"/>
        <dbReference type="ChEBI" id="CHEBI:28518"/>
        <dbReference type="ChEBI" id="CHEBI:188998"/>
        <dbReference type="EC" id="5.3.1.5"/>
    </reaction>
</comment>
<dbReference type="PANTHER" id="PTHR12110">
    <property type="entry name" value="HYDROXYPYRUVATE ISOMERASE"/>
    <property type="match status" value="1"/>
</dbReference>
<dbReference type="AlphaFoldDB" id="A0AAU7CGE6"/>
<protein>
    <recommendedName>
        <fullName evidence="6">Xylose isomerase</fullName>
        <ecNumber evidence="6">5.3.1.5</ecNumber>
    </recommendedName>
</protein>
<proteinExistence type="inferred from homology"/>
<evidence type="ECO:0000256" key="1">
    <source>
        <dbReference type="ARBA" id="ARBA00004496"/>
    </source>
</evidence>
<dbReference type="Pfam" id="PF01261">
    <property type="entry name" value="AP_endonuc_2"/>
    <property type="match status" value="1"/>
</dbReference>
<sequence>MANGASPTKYQFSFGPWNISTGADPFGPPARKEIDFARKIKAYKELGFDAVQMHDDDIVPADLDWPATLKGVAEVKSMLDGEGLFVEIVAPRLWEDPRTVDGGFTANSASDRKYALDRAKRAVDIAREVGCRNYVLWLAREGSYIREAKDAKTAVGRIVDAWNTILEHDPDIRVMGEAKPNEPMDQAYLPTVGHMVGIAYKTVDPSRSGVLIESAHSILAGLDPADDMAYALYHNKLWSVHLNDQNGLKYDQDKVFGSVDLRRAFDQVLTLETNGFGRNGECVGLDVKAMRTTSVEDSMKHLSHSKTMFLRLLEIVRELDMKKVEELREARQYEQLEMLILNALTGRK</sequence>
<keyword evidence="4 6" id="KW-0413">Isomerase</keyword>
<dbReference type="PROSITE" id="PS51415">
    <property type="entry name" value="XYLOSE_ISOMERASE"/>
    <property type="match status" value="1"/>
</dbReference>
<accession>A0AAU7CGE6</accession>
<organism evidence="9">
    <name type="scientific">Singulisphaera sp. Ch08</name>
    <dbReference type="NCBI Taxonomy" id="3120278"/>
    <lineage>
        <taxon>Bacteria</taxon>
        <taxon>Pseudomonadati</taxon>
        <taxon>Planctomycetota</taxon>
        <taxon>Planctomycetia</taxon>
        <taxon>Isosphaerales</taxon>
        <taxon>Isosphaeraceae</taxon>
        <taxon>Singulisphaera</taxon>
    </lineage>
</organism>
<dbReference type="GO" id="GO:0005737">
    <property type="term" value="C:cytoplasm"/>
    <property type="evidence" value="ECO:0007669"/>
    <property type="project" value="UniProtKB-SubCell"/>
</dbReference>
<keyword evidence="2" id="KW-0963">Cytoplasm</keyword>
<evidence type="ECO:0000313" key="9">
    <source>
        <dbReference type="EMBL" id="XBH04007.1"/>
    </source>
</evidence>
<gene>
    <name evidence="9" type="ORF">V5E97_37765</name>
</gene>
<comment type="subcellular location">
    <subcellularLocation>
        <location evidence="1 7">Cytoplasm</location>
    </subcellularLocation>
</comment>
<evidence type="ECO:0000256" key="5">
    <source>
        <dbReference type="ARBA" id="ARBA00023277"/>
    </source>
</evidence>
<dbReference type="PRINTS" id="PR00688">
    <property type="entry name" value="XYLOSISMRASE"/>
</dbReference>
<keyword evidence="5 6" id="KW-0119">Carbohydrate metabolism</keyword>
<comment type="similarity">
    <text evidence="6">Belongs to the xylose isomerase family.</text>
</comment>
<dbReference type="InterPro" id="IPR050312">
    <property type="entry name" value="IolE/XylAMocC-like"/>
</dbReference>
<name>A0AAU7CGE6_9BACT</name>
<dbReference type="GO" id="GO:0046872">
    <property type="term" value="F:metal ion binding"/>
    <property type="evidence" value="ECO:0007669"/>
    <property type="project" value="UniProtKB-KW"/>
</dbReference>
<keyword evidence="6" id="KW-0859">Xylose metabolism</keyword>
<feature type="domain" description="Xylose isomerase-like TIM barrel" evidence="8">
    <location>
        <begin position="41"/>
        <end position="257"/>
    </location>
</feature>
<evidence type="ECO:0000256" key="7">
    <source>
        <dbReference type="RuleBase" id="RU000610"/>
    </source>
</evidence>
<comment type="subunit">
    <text evidence="7">Homotetramer.</text>
</comment>
<keyword evidence="3 6" id="KW-0479">Metal-binding</keyword>
<evidence type="ECO:0000256" key="2">
    <source>
        <dbReference type="ARBA" id="ARBA00022490"/>
    </source>
</evidence>
<dbReference type="PANTHER" id="PTHR12110:SF52">
    <property type="entry name" value="XYLOSE ISOMERASE"/>
    <property type="match status" value="1"/>
</dbReference>
<evidence type="ECO:0000256" key="6">
    <source>
        <dbReference type="RuleBase" id="RU000609"/>
    </source>
</evidence>
<evidence type="ECO:0000256" key="3">
    <source>
        <dbReference type="ARBA" id="ARBA00022723"/>
    </source>
</evidence>
<dbReference type="EC" id="5.3.1.5" evidence="6"/>
<dbReference type="GO" id="GO:0009045">
    <property type="term" value="F:xylose isomerase activity"/>
    <property type="evidence" value="ECO:0007669"/>
    <property type="project" value="UniProtKB-EC"/>
</dbReference>
<dbReference type="SUPFAM" id="SSF51658">
    <property type="entry name" value="Xylose isomerase-like"/>
    <property type="match status" value="1"/>
</dbReference>
<evidence type="ECO:0000256" key="4">
    <source>
        <dbReference type="ARBA" id="ARBA00023235"/>
    </source>
</evidence>
<dbReference type="RefSeq" id="WP_406696751.1">
    <property type="nucleotide sequence ID" value="NZ_CP155447.1"/>
</dbReference>
<dbReference type="Gene3D" id="3.20.20.150">
    <property type="entry name" value="Divalent-metal-dependent TIM barrel enzymes"/>
    <property type="match status" value="1"/>
</dbReference>
<dbReference type="GO" id="GO:0042732">
    <property type="term" value="P:D-xylose metabolic process"/>
    <property type="evidence" value="ECO:0007669"/>
    <property type="project" value="UniProtKB-KW"/>
</dbReference>
<dbReference type="InterPro" id="IPR036237">
    <property type="entry name" value="Xyl_isomerase-like_sf"/>
</dbReference>
<reference evidence="9" key="1">
    <citation type="submission" date="2024-05" db="EMBL/GenBank/DDBJ databases">
        <title>Planctomycetes of the genus Singulisphaera possess chitinolytic capabilities.</title>
        <authorList>
            <person name="Ivanova A."/>
        </authorList>
    </citation>
    <scope>NUCLEOTIDE SEQUENCE</scope>
    <source>
        <strain evidence="9">Ch08T</strain>
    </source>
</reference>
<evidence type="ECO:0000259" key="8">
    <source>
        <dbReference type="Pfam" id="PF01261"/>
    </source>
</evidence>
<dbReference type="InterPro" id="IPR001998">
    <property type="entry name" value="Xylose_isomerase"/>
</dbReference>
<dbReference type="EMBL" id="CP155447">
    <property type="protein sequence ID" value="XBH04007.1"/>
    <property type="molecule type" value="Genomic_DNA"/>
</dbReference>
<dbReference type="InterPro" id="IPR013022">
    <property type="entry name" value="Xyl_isomerase-like_TIM-brl"/>
</dbReference>